<dbReference type="Pfam" id="PF06051">
    <property type="entry name" value="DUF928"/>
    <property type="match status" value="1"/>
</dbReference>
<dbReference type="EMBL" id="JAHHHN010000023">
    <property type="protein sequence ID" value="MBW4564525.1"/>
    <property type="molecule type" value="Genomic_DNA"/>
</dbReference>
<name>A0A951Q5I2_9NOST</name>
<accession>A0A951Q5I2</accession>
<evidence type="ECO:0000313" key="3">
    <source>
        <dbReference type="EMBL" id="MBW4564525.1"/>
    </source>
</evidence>
<evidence type="ECO:0000313" key="4">
    <source>
        <dbReference type="Proteomes" id="UP000715781"/>
    </source>
</evidence>
<feature type="signal peptide" evidence="2">
    <location>
        <begin position="1"/>
        <end position="23"/>
    </location>
</feature>
<dbReference type="Proteomes" id="UP000715781">
    <property type="component" value="Unassembled WGS sequence"/>
</dbReference>
<sequence>MNYKSRFSIKLACAFALVSLGFTLVPTQHVKSQLPGTEIFNAPPPPPDIKAPGNRTAGGKRGCSVMSEQLATSSDKRLTALVPVYGSGNAELVFGLTTLSQPTFWFYVPYVTTASAEFVLQNEAGQTVYKRPVSLSGKPGIITISLPSTAFSLEIGKRYHWYFDVYCSPQQPPVYVDGWIKRVELNATVKNQLEKATLKQRAALYATNGIWYNYLTASSELRRLDPKRNDWVKILQFIGLNNIASEPIVDCCN</sequence>
<dbReference type="InterPro" id="IPR010328">
    <property type="entry name" value="DUF928"/>
</dbReference>
<gene>
    <name evidence="3" type="ORF">KME32_26000</name>
</gene>
<proteinExistence type="predicted"/>
<reference evidence="3" key="1">
    <citation type="submission" date="2021-05" db="EMBL/GenBank/DDBJ databases">
        <authorList>
            <person name="Pietrasiak N."/>
            <person name="Ward R."/>
            <person name="Stajich J.E."/>
            <person name="Kurbessoian T."/>
        </authorList>
    </citation>
    <scope>NUCLEOTIDE SEQUENCE</scope>
    <source>
        <strain evidence="3">JT2-VF2</strain>
    </source>
</reference>
<evidence type="ECO:0000256" key="1">
    <source>
        <dbReference type="SAM" id="MobiDB-lite"/>
    </source>
</evidence>
<protein>
    <submittedName>
        <fullName evidence="3">DUF928 domain-containing protein</fullName>
    </submittedName>
</protein>
<comment type="caution">
    <text evidence="3">The sequence shown here is derived from an EMBL/GenBank/DDBJ whole genome shotgun (WGS) entry which is preliminary data.</text>
</comment>
<feature type="chain" id="PRO_5037420001" evidence="2">
    <location>
        <begin position="24"/>
        <end position="253"/>
    </location>
</feature>
<feature type="region of interest" description="Disordered" evidence="1">
    <location>
        <begin position="37"/>
        <end position="58"/>
    </location>
</feature>
<evidence type="ECO:0000256" key="2">
    <source>
        <dbReference type="SAM" id="SignalP"/>
    </source>
</evidence>
<keyword evidence="2" id="KW-0732">Signal</keyword>
<reference evidence="3" key="2">
    <citation type="journal article" date="2022" name="Microbiol. Resour. Announc.">
        <title>Metagenome Sequencing to Explore Phylogenomics of Terrestrial Cyanobacteria.</title>
        <authorList>
            <person name="Ward R.D."/>
            <person name="Stajich J.E."/>
            <person name="Johansen J.R."/>
            <person name="Huntemann M."/>
            <person name="Clum A."/>
            <person name="Foster B."/>
            <person name="Foster B."/>
            <person name="Roux S."/>
            <person name="Palaniappan K."/>
            <person name="Varghese N."/>
            <person name="Mukherjee S."/>
            <person name="Reddy T.B.K."/>
            <person name="Daum C."/>
            <person name="Copeland A."/>
            <person name="Chen I.A."/>
            <person name="Ivanova N.N."/>
            <person name="Kyrpides N.C."/>
            <person name="Shapiro N."/>
            <person name="Eloe-Fadrosh E.A."/>
            <person name="Pietrasiak N."/>
        </authorList>
    </citation>
    <scope>NUCLEOTIDE SEQUENCE</scope>
    <source>
        <strain evidence="3">JT2-VF2</strain>
    </source>
</reference>
<dbReference type="AlphaFoldDB" id="A0A951Q5I2"/>
<organism evidence="3 4">
    <name type="scientific">Mojavia pulchra JT2-VF2</name>
    <dbReference type="NCBI Taxonomy" id="287848"/>
    <lineage>
        <taxon>Bacteria</taxon>
        <taxon>Bacillati</taxon>
        <taxon>Cyanobacteriota</taxon>
        <taxon>Cyanophyceae</taxon>
        <taxon>Nostocales</taxon>
        <taxon>Nostocaceae</taxon>
    </lineage>
</organism>